<accession>A0A060SRX8</accession>
<comment type="caution">
    <text evidence="2">The sequence shown here is derived from an EMBL/GenBank/DDBJ whole genome shotgun (WGS) entry which is preliminary data.</text>
</comment>
<organism evidence="2 3">
    <name type="scientific">Pycnoporus cinnabarinus</name>
    <name type="common">Cinnabar-red polypore</name>
    <name type="synonym">Trametes cinnabarina</name>
    <dbReference type="NCBI Taxonomy" id="5643"/>
    <lineage>
        <taxon>Eukaryota</taxon>
        <taxon>Fungi</taxon>
        <taxon>Dikarya</taxon>
        <taxon>Basidiomycota</taxon>
        <taxon>Agaricomycotina</taxon>
        <taxon>Agaricomycetes</taxon>
        <taxon>Polyporales</taxon>
        <taxon>Polyporaceae</taxon>
        <taxon>Trametes</taxon>
    </lineage>
</organism>
<reference evidence="2" key="1">
    <citation type="submission" date="2014-01" db="EMBL/GenBank/DDBJ databases">
        <title>The genome of the white-rot fungus Pycnoporus cinnabarinus: a basidiomycete model with a versatile arsenal for lignocellulosic biomass breakdown.</title>
        <authorList>
            <person name="Levasseur A."/>
            <person name="Lomascolo A."/>
            <person name="Ruiz-Duenas F.J."/>
            <person name="Uzan E."/>
            <person name="Piumi F."/>
            <person name="Kues U."/>
            <person name="Ram A.F.J."/>
            <person name="Murat C."/>
            <person name="Haon M."/>
            <person name="Benoit I."/>
            <person name="Arfi Y."/>
            <person name="Chevret D."/>
            <person name="Drula E."/>
            <person name="Kwon M.J."/>
            <person name="Gouret P."/>
            <person name="Lesage-Meessen L."/>
            <person name="Lombard V."/>
            <person name="Mariette J."/>
            <person name="Noirot C."/>
            <person name="Park J."/>
            <person name="Patyshakuliyeva A."/>
            <person name="Wieneger R.A.B."/>
            <person name="Wosten H.A.B."/>
            <person name="Martin F."/>
            <person name="Coutinho P.M."/>
            <person name="de Vries R."/>
            <person name="Martinez A.T."/>
            <person name="Klopp C."/>
            <person name="Pontarotti P."/>
            <person name="Henrissat B."/>
            <person name="Record E."/>
        </authorList>
    </citation>
    <scope>NUCLEOTIDE SEQUENCE [LARGE SCALE GENOMIC DNA]</scope>
    <source>
        <strain evidence="2">BRFM137</strain>
    </source>
</reference>
<evidence type="ECO:0000256" key="1">
    <source>
        <dbReference type="SAM" id="MobiDB-lite"/>
    </source>
</evidence>
<dbReference type="EMBL" id="CCBP010000447">
    <property type="protein sequence ID" value="CDO77277.1"/>
    <property type="molecule type" value="Genomic_DNA"/>
</dbReference>
<evidence type="ECO:0000313" key="2">
    <source>
        <dbReference type="EMBL" id="CDO77277.1"/>
    </source>
</evidence>
<feature type="compositionally biased region" description="Low complexity" evidence="1">
    <location>
        <begin position="48"/>
        <end position="61"/>
    </location>
</feature>
<proteinExistence type="predicted"/>
<dbReference type="AlphaFoldDB" id="A0A060SRX8"/>
<evidence type="ECO:0000313" key="3">
    <source>
        <dbReference type="Proteomes" id="UP000029665"/>
    </source>
</evidence>
<dbReference type="Proteomes" id="UP000029665">
    <property type="component" value="Unassembled WGS sequence"/>
</dbReference>
<sequence>MRTQKIETGPGKSLDNFIHHIQVAHEVAQDDDDGSLTMDSHPSSAAEPGPSQSVSMPSSSSAGTDVVSNFLTDQGLSATLAPILRKVGISDDSRIRALGTLPDTGLDMLQKQLIFEGLDFVACLLVRRGLRQRALSNPPYGIYW</sequence>
<dbReference type="HOGENOM" id="CLU_1797454_0_0_1"/>
<protein>
    <submittedName>
        <fullName evidence="2">Uncharacterized protein</fullName>
    </submittedName>
</protein>
<gene>
    <name evidence="2" type="ORF">BN946_scf184753.g27</name>
</gene>
<dbReference type="OrthoDB" id="2758759at2759"/>
<feature type="region of interest" description="Disordered" evidence="1">
    <location>
        <begin position="28"/>
        <end position="66"/>
    </location>
</feature>
<keyword evidence="3" id="KW-1185">Reference proteome</keyword>
<name>A0A060SRX8_PYCCI</name>